<dbReference type="Pfam" id="PF13439">
    <property type="entry name" value="Glyco_transf_4"/>
    <property type="match status" value="1"/>
</dbReference>
<dbReference type="EMBL" id="CAAHCZ010000003">
    <property type="protein sequence ID" value="VGM05598.1"/>
    <property type="molecule type" value="Genomic_DNA"/>
</dbReference>
<dbReference type="PANTHER" id="PTHR45947:SF3">
    <property type="entry name" value="SULFOQUINOVOSYL TRANSFERASE SQD2"/>
    <property type="match status" value="1"/>
</dbReference>
<dbReference type="InterPro" id="IPR050194">
    <property type="entry name" value="Glycosyltransferase_grp1"/>
</dbReference>
<organism evidence="3">
    <name type="scientific">Klebsiella pneumoniae</name>
    <dbReference type="NCBI Taxonomy" id="573"/>
    <lineage>
        <taxon>Bacteria</taxon>
        <taxon>Pseudomonadati</taxon>
        <taxon>Pseudomonadota</taxon>
        <taxon>Gammaproteobacteria</taxon>
        <taxon>Enterobacterales</taxon>
        <taxon>Enterobacteriaceae</taxon>
        <taxon>Klebsiella/Raoultella group</taxon>
        <taxon>Klebsiella</taxon>
        <taxon>Klebsiella pneumoniae complex</taxon>
    </lineage>
</organism>
<dbReference type="PANTHER" id="PTHR45947">
    <property type="entry name" value="SULFOQUINOVOSYL TRANSFERASE SQD2"/>
    <property type="match status" value="1"/>
</dbReference>
<evidence type="ECO:0000313" key="3">
    <source>
        <dbReference type="EMBL" id="VGM05598.1"/>
    </source>
</evidence>
<dbReference type="InterPro" id="IPR001296">
    <property type="entry name" value="Glyco_trans_1"/>
</dbReference>
<dbReference type="InterPro" id="IPR028098">
    <property type="entry name" value="Glyco_trans_4-like_N"/>
</dbReference>
<keyword evidence="3" id="KW-0808">Transferase</keyword>
<dbReference type="AlphaFoldDB" id="A0A486D795"/>
<evidence type="ECO:0000259" key="2">
    <source>
        <dbReference type="Pfam" id="PF13439"/>
    </source>
</evidence>
<gene>
    <name evidence="3" type="ORF">SAMEA4873656_02246</name>
</gene>
<feature type="domain" description="Glycosyltransferase subfamily 4-like N-terminal" evidence="2">
    <location>
        <begin position="15"/>
        <end position="208"/>
    </location>
</feature>
<dbReference type="CDD" id="cd03823">
    <property type="entry name" value="GT4_ExpE7-like"/>
    <property type="match status" value="1"/>
</dbReference>
<name>A0A486D795_KLEPN</name>
<proteinExistence type="predicted"/>
<sequence>MKIMVVNTLYYPAHVGGAEVSVQILCETLLERGHDVQVVCLHQGKDRKIDVVNGVKVVYLPLDNLYWPYDGKERSSLERLRWHLQDIYNYNMRARLGNEIKKFRPDVVHTNNIAGFSVSIFDAVKFSGVKLVHTARDYYLLHPNSTLFKKGKNLKPTSLSCRIWGFIKKIKSRKVDCFVGISNYVANLHKDNGFARNAYFNTIYNPIEPINRLKIFNPDNVTIGFIGKLSEDKGYFDFCLLAEKFKNKSNLSFCAAGRPSDRDEKLVNLSASKSNIDLLGFIDVGSFLKQVDVVILPIKWNEPFGRTVAECAISGTLVFTNMLGGVSEIANLCKNIKPISSFNVELINNLDMGEHSPQYNPFNKDKLVSEYEKVYMGN</sequence>
<accession>A0A486D795</accession>
<dbReference type="Gene3D" id="3.40.50.2000">
    <property type="entry name" value="Glycogen Phosphorylase B"/>
    <property type="match status" value="2"/>
</dbReference>
<evidence type="ECO:0000259" key="1">
    <source>
        <dbReference type="Pfam" id="PF00534"/>
    </source>
</evidence>
<protein>
    <submittedName>
        <fullName evidence="3">Glycosyl transferase family protein</fullName>
    </submittedName>
</protein>
<reference evidence="3" key="1">
    <citation type="submission" date="2019-03" db="EMBL/GenBank/DDBJ databases">
        <authorList>
            <consortium name="Pathogen Informatics"/>
        </authorList>
    </citation>
    <scope>NUCLEOTIDE SEQUENCE</scope>
    <source>
        <strain evidence="3">5012STDY7626466</strain>
    </source>
</reference>
<dbReference type="Pfam" id="PF00534">
    <property type="entry name" value="Glycos_transf_1"/>
    <property type="match status" value="1"/>
</dbReference>
<feature type="domain" description="Glycosyl transferase family 1" evidence="1">
    <location>
        <begin position="217"/>
        <end position="331"/>
    </location>
</feature>
<dbReference type="SUPFAM" id="SSF53756">
    <property type="entry name" value="UDP-Glycosyltransferase/glycogen phosphorylase"/>
    <property type="match status" value="1"/>
</dbReference>
<dbReference type="GO" id="GO:0016757">
    <property type="term" value="F:glycosyltransferase activity"/>
    <property type="evidence" value="ECO:0007669"/>
    <property type="project" value="InterPro"/>
</dbReference>